<evidence type="ECO:0008006" key="3">
    <source>
        <dbReference type="Google" id="ProtNLM"/>
    </source>
</evidence>
<name>A0A6B2JVM1_9RHOB</name>
<protein>
    <recommendedName>
        <fullName evidence="3">DUF374 domain-containing protein</fullName>
    </recommendedName>
</protein>
<sequence>MARSGPSLGVRIRDSAWLRRTLSALLTGWIRLCAATTRWQREGEAELRAQLAEGPVVMVLWHSRIAFAGVAWPQGFPMSSLNEGTAIGAMMAEVMERQGFSPMLMPPRASTMAQMRTVLKRLREERCSIGIAADGPKGPARALKPVPIDWARIAGVPVWGMAISQAKPWRLGSWDKTLFPRPFTRGAMILAPWEAPPLPRQPGEAERAAATASLTAHLDAITERADRVVGEAPGP</sequence>
<reference evidence="1 2" key="1">
    <citation type="submission" date="2020-02" db="EMBL/GenBank/DDBJ databases">
        <title>Pseudoroseicyclus tamarix, sp. nov., isolated from offshore sediment of a Tamarix chinensis forest.</title>
        <authorList>
            <person name="Gai Y."/>
        </authorList>
    </citation>
    <scope>NUCLEOTIDE SEQUENCE [LARGE SCALE GENOMIC DNA]</scope>
    <source>
        <strain evidence="1 2">CLL3-39</strain>
    </source>
</reference>
<dbReference type="EMBL" id="JAAGAB010000003">
    <property type="protein sequence ID" value="NDV02140.1"/>
    <property type="molecule type" value="Genomic_DNA"/>
</dbReference>
<evidence type="ECO:0000313" key="1">
    <source>
        <dbReference type="EMBL" id="NDV02140.1"/>
    </source>
</evidence>
<organism evidence="1 2">
    <name type="scientific">Pseudoroseicyclus tamaricis</name>
    <dbReference type="NCBI Taxonomy" id="2705421"/>
    <lineage>
        <taxon>Bacteria</taxon>
        <taxon>Pseudomonadati</taxon>
        <taxon>Pseudomonadota</taxon>
        <taxon>Alphaproteobacteria</taxon>
        <taxon>Rhodobacterales</taxon>
        <taxon>Paracoccaceae</taxon>
        <taxon>Pseudoroseicyclus</taxon>
    </lineage>
</organism>
<dbReference type="Proteomes" id="UP000474757">
    <property type="component" value="Unassembled WGS sequence"/>
</dbReference>
<proteinExistence type="predicted"/>
<evidence type="ECO:0000313" key="2">
    <source>
        <dbReference type="Proteomes" id="UP000474757"/>
    </source>
</evidence>
<accession>A0A6B2JVM1</accession>
<dbReference type="AlphaFoldDB" id="A0A6B2JVM1"/>
<dbReference type="RefSeq" id="WP_163894800.1">
    <property type="nucleotide sequence ID" value="NZ_JAAFYS010000003.1"/>
</dbReference>
<comment type="caution">
    <text evidence="1">The sequence shown here is derived from an EMBL/GenBank/DDBJ whole genome shotgun (WGS) entry which is preliminary data.</text>
</comment>
<keyword evidence="2" id="KW-1185">Reference proteome</keyword>
<gene>
    <name evidence="1" type="ORF">GZA08_14315</name>
</gene>